<dbReference type="InterPro" id="IPR016181">
    <property type="entry name" value="Acyl_CoA_acyltransferase"/>
</dbReference>
<dbReference type="OrthoDB" id="9975416at2759"/>
<dbReference type="Proteomes" id="UP000034112">
    <property type="component" value="Unassembled WGS sequence"/>
</dbReference>
<dbReference type="Gene3D" id="3.40.630.30">
    <property type="match status" value="1"/>
</dbReference>
<dbReference type="InterPro" id="IPR000182">
    <property type="entry name" value="GNAT_dom"/>
</dbReference>
<evidence type="ECO:0000256" key="1">
    <source>
        <dbReference type="ARBA" id="ARBA00022679"/>
    </source>
</evidence>
<evidence type="ECO:0000313" key="4">
    <source>
        <dbReference type="EMBL" id="KKP07474.1"/>
    </source>
</evidence>
<name>A0A0G0ASJ9_TRIHA</name>
<evidence type="ECO:0000259" key="3">
    <source>
        <dbReference type="PROSITE" id="PS51186"/>
    </source>
</evidence>
<dbReference type="AlphaFoldDB" id="A0A0G0ASJ9"/>
<keyword evidence="2" id="KW-0012">Acyltransferase</keyword>
<organism evidence="4 5">
    <name type="scientific">Trichoderma harzianum</name>
    <name type="common">Hypocrea lixii</name>
    <dbReference type="NCBI Taxonomy" id="5544"/>
    <lineage>
        <taxon>Eukaryota</taxon>
        <taxon>Fungi</taxon>
        <taxon>Dikarya</taxon>
        <taxon>Ascomycota</taxon>
        <taxon>Pezizomycotina</taxon>
        <taxon>Sordariomycetes</taxon>
        <taxon>Hypocreomycetidae</taxon>
        <taxon>Hypocreales</taxon>
        <taxon>Hypocreaceae</taxon>
        <taxon>Trichoderma</taxon>
    </lineage>
</organism>
<dbReference type="InterPro" id="IPR008125">
    <property type="entry name" value="Streptothricin_AcTrfase"/>
</dbReference>
<dbReference type="PANTHER" id="PTHR43877">
    <property type="entry name" value="AMINOALKYLPHOSPHONATE N-ACETYLTRANSFERASE-RELATED-RELATED"/>
    <property type="match status" value="1"/>
</dbReference>
<dbReference type="PROSITE" id="PS51186">
    <property type="entry name" value="GNAT"/>
    <property type="match status" value="1"/>
</dbReference>
<dbReference type="CDD" id="cd04301">
    <property type="entry name" value="NAT_SF"/>
    <property type="match status" value="1"/>
</dbReference>
<dbReference type="GO" id="GO:0016747">
    <property type="term" value="F:acyltransferase activity, transferring groups other than amino-acyl groups"/>
    <property type="evidence" value="ECO:0007669"/>
    <property type="project" value="InterPro"/>
</dbReference>
<protein>
    <recommendedName>
        <fullName evidence="3">N-acetyltransferase domain-containing protein</fullName>
    </recommendedName>
</protein>
<dbReference type="EMBL" id="JOKZ01000006">
    <property type="protein sequence ID" value="KKP07474.1"/>
    <property type="molecule type" value="Genomic_DNA"/>
</dbReference>
<accession>A0A0G0ASJ9</accession>
<reference evidence="5" key="1">
    <citation type="journal article" date="2015" name="Genome Announc.">
        <title>Draft whole-genome sequence of the biocontrol agent Trichoderma harzianum T6776.</title>
        <authorList>
            <person name="Baroncelli R."/>
            <person name="Piaggeschi G."/>
            <person name="Fiorini L."/>
            <person name="Bertolini E."/>
            <person name="Zapparata A."/>
            <person name="Pe M.E."/>
            <person name="Sarrocco S."/>
            <person name="Vannacci G."/>
        </authorList>
    </citation>
    <scope>NUCLEOTIDE SEQUENCE [LARGE SCALE GENOMIC DNA]</scope>
    <source>
        <strain evidence="5">T6776</strain>
    </source>
</reference>
<dbReference type="InterPro" id="IPR050832">
    <property type="entry name" value="Bact_Acetyltransf"/>
</dbReference>
<dbReference type="Pfam" id="PF00583">
    <property type="entry name" value="Acetyltransf_1"/>
    <property type="match status" value="1"/>
</dbReference>
<dbReference type="OMA" id="WNHYAYI"/>
<dbReference type="SUPFAM" id="SSF55729">
    <property type="entry name" value="Acyl-CoA N-acyltransferases (Nat)"/>
    <property type="match status" value="1"/>
</dbReference>
<sequence length="177" mass="20453">MEIRRATRLTKDDVSGRDFSFEISAEVAKPYEALALGAEITTIPIAVTKKDFGFDESEFENIKKPDSVLFTVVEDERVYGYIHAAKSWNNMVEVRFIVLDVSIRGHGYGRKLLNKVVDWARQLGVAGLRLESQSNNVAACYFYRRYGFKFGGYDEYLYKGITQNKDETAFFWYYMLD</sequence>
<evidence type="ECO:0000313" key="5">
    <source>
        <dbReference type="Proteomes" id="UP000034112"/>
    </source>
</evidence>
<gene>
    <name evidence="4" type="ORF">THAR02_00395</name>
</gene>
<comment type="caution">
    <text evidence="4">The sequence shown here is derived from an EMBL/GenBank/DDBJ whole genome shotgun (WGS) entry which is preliminary data.</text>
</comment>
<proteinExistence type="predicted"/>
<dbReference type="PANTHER" id="PTHR43877:SF2">
    <property type="entry name" value="AMINOALKYLPHOSPHONATE N-ACETYLTRANSFERASE-RELATED"/>
    <property type="match status" value="1"/>
</dbReference>
<evidence type="ECO:0000256" key="2">
    <source>
        <dbReference type="ARBA" id="ARBA00023315"/>
    </source>
</evidence>
<feature type="domain" description="N-acetyltransferase" evidence="3">
    <location>
        <begin position="1"/>
        <end position="177"/>
    </location>
</feature>
<dbReference type="PRINTS" id="PR01754">
    <property type="entry name" value="SACTRNSFRASE"/>
</dbReference>
<keyword evidence="1" id="KW-0808">Transferase</keyword>